<sequence>MLPIWTHNQSASASASTPAKTRSPTSDVIQTSAHIEASEACGRITVRNPLLCNRRADVGRVSASHEAPSGRRFLYFFQT</sequence>
<keyword evidence="3" id="KW-1185">Reference proteome</keyword>
<feature type="compositionally biased region" description="Low complexity" evidence="1">
    <location>
        <begin position="10"/>
        <end position="26"/>
    </location>
</feature>
<dbReference type="EMBL" id="CAKXAJ010025483">
    <property type="protein sequence ID" value="CAH2240245.1"/>
    <property type="molecule type" value="Genomic_DNA"/>
</dbReference>
<evidence type="ECO:0000256" key="1">
    <source>
        <dbReference type="SAM" id="MobiDB-lite"/>
    </source>
</evidence>
<evidence type="ECO:0000313" key="2">
    <source>
        <dbReference type="EMBL" id="CAH2240245.1"/>
    </source>
</evidence>
<comment type="caution">
    <text evidence="2">The sequence shown here is derived from an EMBL/GenBank/DDBJ whole genome shotgun (WGS) entry which is preliminary data.</text>
</comment>
<dbReference type="Proteomes" id="UP000838756">
    <property type="component" value="Unassembled WGS sequence"/>
</dbReference>
<dbReference type="AlphaFoldDB" id="A0A8S4RRH6"/>
<accession>A0A8S4RRH6</accession>
<organism evidence="2 3">
    <name type="scientific">Pararge aegeria aegeria</name>
    <dbReference type="NCBI Taxonomy" id="348720"/>
    <lineage>
        <taxon>Eukaryota</taxon>
        <taxon>Metazoa</taxon>
        <taxon>Ecdysozoa</taxon>
        <taxon>Arthropoda</taxon>
        <taxon>Hexapoda</taxon>
        <taxon>Insecta</taxon>
        <taxon>Pterygota</taxon>
        <taxon>Neoptera</taxon>
        <taxon>Endopterygota</taxon>
        <taxon>Lepidoptera</taxon>
        <taxon>Glossata</taxon>
        <taxon>Ditrysia</taxon>
        <taxon>Papilionoidea</taxon>
        <taxon>Nymphalidae</taxon>
        <taxon>Satyrinae</taxon>
        <taxon>Satyrini</taxon>
        <taxon>Parargina</taxon>
        <taxon>Pararge</taxon>
    </lineage>
</organism>
<gene>
    <name evidence="2" type="primary">jg1802</name>
    <name evidence="2" type="ORF">PAEG_LOCUS16845</name>
</gene>
<protein>
    <submittedName>
        <fullName evidence="2">Jg1802 protein</fullName>
    </submittedName>
</protein>
<feature type="region of interest" description="Disordered" evidence="1">
    <location>
        <begin position="1"/>
        <end position="27"/>
    </location>
</feature>
<proteinExistence type="predicted"/>
<reference evidence="2" key="1">
    <citation type="submission" date="2022-03" db="EMBL/GenBank/DDBJ databases">
        <authorList>
            <person name="Lindestad O."/>
        </authorList>
    </citation>
    <scope>NUCLEOTIDE SEQUENCE</scope>
</reference>
<name>A0A8S4RRH6_9NEOP</name>
<evidence type="ECO:0000313" key="3">
    <source>
        <dbReference type="Proteomes" id="UP000838756"/>
    </source>
</evidence>